<reference evidence="9 10" key="1">
    <citation type="submission" date="2020-09" db="EMBL/GenBank/DDBJ databases">
        <authorList>
            <person name="Kim M.K."/>
        </authorList>
    </citation>
    <scope>NUCLEOTIDE SEQUENCE [LARGE SCALE GENOMIC DNA]</scope>
    <source>
        <strain evidence="9 10">BT189</strain>
    </source>
</reference>
<keyword evidence="6 7" id="KW-0472">Membrane</keyword>
<dbReference type="RefSeq" id="WP_190927335.1">
    <property type="nucleotide sequence ID" value="NZ_JACXAC010000006.1"/>
</dbReference>
<evidence type="ECO:0000256" key="5">
    <source>
        <dbReference type="ARBA" id="ARBA00022989"/>
    </source>
</evidence>
<evidence type="ECO:0000313" key="10">
    <source>
        <dbReference type="Proteomes" id="UP000606003"/>
    </source>
</evidence>
<keyword evidence="10" id="KW-1185">Reference proteome</keyword>
<dbReference type="InterPro" id="IPR036938">
    <property type="entry name" value="PAP2/HPO_sf"/>
</dbReference>
<dbReference type="Pfam" id="PF01569">
    <property type="entry name" value="PAP2"/>
    <property type="match status" value="1"/>
</dbReference>
<feature type="transmembrane region" description="Helical" evidence="7">
    <location>
        <begin position="20"/>
        <end position="45"/>
    </location>
</feature>
<evidence type="ECO:0000256" key="3">
    <source>
        <dbReference type="ARBA" id="ARBA00022692"/>
    </source>
</evidence>
<dbReference type="CDD" id="cd03392">
    <property type="entry name" value="PAP2_like_2"/>
    <property type="match status" value="1"/>
</dbReference>
<dbReference type="InterPro" id="IPR000326">
    <property type="entry name" value="PAP2/HPO"/>
</dbReference>
<evidence type="ECO:0000256" key="7">
    <source>
        <dbReference type="SAM" id="Phobius"/>
    </source>
</evidence>
<comment type="caution">
    <text evidence="9">The sequence shown here is derived from an EMBL/GenBank/DDBJ whole genome shotgun (WGS) entry which is preliminary data.</text>
</comment>
<feature type="transmembrane region" description="Helical" evidence="7">
    <location>
        <begin position="141"/>
        <end position="159"/>
    </location>
</feature>
<evidence type="ECO:0000256" key="4">
    <source>
        <dbReference type="ARBA" id="ARBA00022801"/>
    </source>
</evidence>
<keyword evidence="4" id="KW-0378">Hydrolase</keyword>
<keyword evidence="5 7" id="KW-1133">Transmembrane helix</keyword>
<proteinExistence type="predicted"/>
<dbReference type="Proteomes" id="UP000606003">
    <property type="component" value="Unassembled WGS sequence"/>
</dbReference>
<feature type="transmembrane region" description="Helical" evidence="7">
    <location>
        <begin position="166"/>
        <end position="187"/>
    </location>
</feature>
<keyword evidence="2" id="KW-1003">Cell membrane</keyword>
<feature type="domain" description="Phosphatidic acid phosphatase type 2/haloperoxidase" evidence="8">
    <location>
        <begin position="98"/>
        <end position="208"/>
    </location>
</feature>
<dbReference type="SUPFAM" id="SSF48317">
    <property type="entry name" value="Acid phosphatase/Vanadium-dependent haloperoxidase"/>
    <property type="match status" value="1"/>
</dbReference>
<name>A0ABR8K136_9BACT</name>
<protein>
    <submittedName>
        <fullName evidence="9">Phosphatase PAP2 family protein</fullName>
    </submittedName>
</protein>
<evidence type="ECO:0000313" key="9">
    <source>
        <dbReference type="EMBL" id="MBD2723999.1"/>
    </source>
</evidence>
<evidence type="ECO:0000256" key="2">
    <source>
        <dbReference type="ARBA" id="ARBA00022475"/>
    </source>
</evidence>
<organism evidence="9 10">
    <name type="scientific">Hymenobacter armeniacus</name>
    <dbReference type="NCBI Taxonomy" id="2771358"/>
    <lineage>
        <taxon>Bacteria</taxon>
        <taxon>Pseudomonadati</taxon>
        <taxon>Bacteroidota</taxon>
        <taxon>Cytophagia</taxon>
        <taxon>Cytophagales</taxon>
        <taxon>Hymenobacteraceae</taxon>
        <taxon>Hymenobacter</taxon>
    </lineage>
</organism>
<feature type="transmembrane region" description="Helical" evidence="7">
    <location>
        <begin position="65"/>
        <end position="90"/>
    </location>
</feature>
<feature type="transmembrane region" description="Helical" evidence="7">
    <location>
        <begin position="193"/>
        <end position="211"/>
    </location>
</feature>
<keyword evidence="3 7" id="KW-0812">Transmembrane</keyword>
<dbReference type="EMBL" id="JACXAC010000006">
    <property type="protein sequence ID" value="MBD2723999.1"/>
    <property type="molecule type" value="Genomic_DNA"/>
</dbReference>
<dbReference type="PANTHER" id="PTHR14969">
    <property type="entry name" value="SPHINGOSINE-1-PHOSPHATE PHOSPHOHYDROLASE"/>
    <property type="match status" value="1"/>
</dbReference>
<dbReference type="SMART" id="SM00014">
    <property type="entry name" value="acidPPc"/>
    <property type="match status" value="1"/>
</dbReference>
<comment type="subcellular location">
    <subcellularLocation>
        <location evidence="1">Cell membrane</location>
        <topology evidence="1">Multi-pass membrane protein</topology>
    </subcellularLocation>
</comment>
<evidence type="ECO:0000256" key="6">
    <source>
        <dbReference type="ARBA" id="ARBA00023136"/>
    </source>
</evidence>
<dbReference type="PANTHER" id="PTHR14969:SF62">
    <property type="entry name" value="DECAPRENYLPHOSPHORYL-5-PHOSPHORIBOSE PHOSPHATASE RV3807C-RELATED"/>
    <property type="match status" value="1"/>
</dbReference>
<feature type="transmembrane region" description="Helical" evidence="7">
    <location>
        <begin position="102"/>
        <end position="121"/>
    </location>
</feature>
<gene>
    <name evidence="9" type="ORF">IC234_17865</name>
</gene>
<evidence type="ECO:0000259" key="8">
    <source>
        <dbReference type="SMART" id="SM00014"/>
    </source>
</evidence>
<dbReference type="Gene3D" id="1.20.144.10">
    <property type="entry name" value="Phosphatidic acid phosphatase type 2/haloperoxidase"/>
    <property type="match status" value="2"/>
</dbReference>
<sequence length="224" mass="24374">MTNASYWMPSNRRWRGHTRWVLIGALLAWATFGALAWAVLTTGHLGFDEPLLWFWHRHATAALDALAVFLTIVGNTGPMVGAGVLGLLALLRRRRWRAAGEWALAVGGSMLLTQLIKALVARPRPALWASIRPETTLSFPSGHAMDTAALATALGLLLWQARARGWVQGLAPLFALAVGWARVYLGVHNPSDVLAGWSSAVGWVLLVHLLLSRYRPTPDPSLGP</sequence>
<evidence type="ECO:0000256" key="1">
    <source>
        <dbReference type="ARBA" id="ARBA00004651"/>
    </source>
</evidence>
<accession>A0ABR8K136</accession>